<keyword evidence="1" id="KW-0812">Transmembrane</keyword>
<accession>A0A842I0V8</accession>
<protein>
    <submittedName>
        <fullName evidence="2">Uncharacterized protein</fullName>
    </submittedName>
</protein>
<dbReference type="RefSeq" id="WP_185801994.1">
    <property type="nucleotide sequence ID" value="NZ_JACJVJ010000002.1"/>
</dbReference>
<evidence type="ECO:0000313" key="3">
    <source>
        <dbReference type="Proteomes" id="UP000564378"/>
    </source>
</evidence>
<reference evidence="2 3" key="1">
    <citation type="submission" date="2020-08" db="EMBL/GenBank/DDBJ databases">
        <title>Draft genome sequence of Parasphingopyxis sp. GrpM-11.</title>
        <authorList>
            <person name="Oh J."/>
            <person name="Roh D.-H."/>
        </authorList>
    </citation>
    <scope>NUCLEOTIDE SEQUENCE [LARGE SCALE GENOMIC DNA]</scope>
    <source>
        <strain evidence="2 3">GrpM-11</strain>
    </source>
</reference>
<proteinExistence type="predicted"/>
<organism evidence="2 3">
    <name type="scientific">Parasphingopyxis marina</name>
    <dbReference type="NCBI Taxonomy" id="2761622"/>
    <lineage>
        <taxon>Bacteria</taxon>
        <taxon>Pseudomonadati</taxon>
        <taxon>Pseudomonadota</taxon>
        <taxon>Alphaproteobacteria</taxon>
        <taxon>Sphingomonadales</taxon>
        <taxon>Sphingomonadaceae</taxon>
        <taxon>Parasphingopyxis</taxon>
    </lineage>
</organism>
<evidence type="ECO:0000313" key="2">
    <source>
        <dbReference type="EMBL" id="MBC2778765.1"/>
    </source>
</evidence>
<keyword evidence="1" id="KW-0472">Membrane</keyword>
<feature type="transmembrane region" description="Helical" evidence="1">
    <location>
        <begin position="30"/>
        <end position="49"/>
    </location>
</feature>
<keyword evidence="3" id="KW-1185">Reference proteome</keyword>
<comment type="caution">
    <text evidence="2">The sequence shown here is derived from an EMBL/GenBank/DDBJ whole genome shotgun (WGS) entry which is preliminary data.</text>
</comment>
<keyword evidence="1" id="KW-1133">Transmembrane helix</keyword>
<dbReference type="AlphaFoldDB" id="A0A842I0V8"/>
<sequence>MTQNDTSPFRALARKAREAIRIKDDYGRQYTLRFMVFLCATSFSATLIAETASLTPTL</sequence>
<gene>
    <name evidence="2" type="ORF">H6P80_14165</name>
</gene>
<name>A0A842I0V8_9SPHN</name>
<dbReference type="Proteomes" id="UP000564378">
    <property type="component" value="Unassembled WGS sequence"/>
</dbReference>
<dbReference type="EMBL" id="JACJVJ010000002">
    <property type="protein sequence ID" value="MBC2778765.1"/>
    <property type="molecule type" value="Genomic_DNA"/>
</dbReference>
<evidence type="ECO:0000256" key="1">
    <source>
        <dbReference type="SAM" id="Phobius"/>
    </source>
</evidence>